<feature type="compositionally biased region" description="Polar residues" evidence="1">
    <location>
        <begin position="51"/>
        <end position="60"/>
    </location>
</feature>
<feature type="region of interest" description="Disordered" evidence="1">
    <location>
        <begin position="245"/>
        <end position="268"/>
    </location>
</feature>
<dbReference type="AlphaFoldDB" id="A0A9P6T173"/>
<feature type="region of interest" description="Disordered" evidence="1">
    <location>
        <begin position="153"/>
        <end position="207"/>
    </location>
</feature>
<feature type="compositionally biased region" description="Pro residues" evidence="1">
    <location>
        <begin position="167"/>
        <end position="176"/>
    </location>
</feature>
<feature type="region of interest" description="Disordered" evidence="1">
    <location>
        <begin position="328"/>
        <end position="416"/>
    </location>
</feature>
<reference evidence="2" key="1">
    <citation type="journal article" date="2020" name="Fungal Divers.">
        <title>Resolving the Mortierellaceae phylogeny through synthesis of multi-gene phylogenetics and phylogenomics.</title>
        <authorList>
            <person name="Vandepol N."/>
            <person name="Liber J."/>
            <person name="Desiro A."/>
            <person name="Na H."/>
            <person name="Kennedy M."/>
            <person name="Barry K."/>
            <person name="Grigoriev I.V."/>
            <person name="Miller A.N."/>
            <person name="O'Donnell K."/>
            <person name="Stajich J.E."/>
            <person name="Bonito G."/>
        </authorList>
    </citation>
    <scope>NUCLEOTIDE SEQUENCE</scope>
    <source>
        <strain evidence="2">NRRL 2769</strain>
    </source>
</reference>
<dbReference type="EMBL" id="JAAAID010000439">
    <property type="protein sequence ID" value="KAG0017503.1"/>
    <property type="molecule type" value="Genomic_DNA"/>
</dbReference>
<comment type="caution">
    <text evidence="2">The sequence shown here is derived from an EMBL/GenBank/DDBJ whole genome shotgun (WGS) entry which is preliminary data.</text>
</comment>
<proteinExistence type="predicted"/>
<feature type="compositionally biased region" description="Polar residues" evidence="1">
    <location>
        <begin position="396"/>
        <end position="415"/>
    </location>
</feature>
<feature type="region of interest" description="Disordered" evidence="1">
    <location>
        <begin position="642"/>
        <end position="673"/>
    </location>
</feature>
<feature type="region of interest" description="Disordered" evidence="1">
    <location>
        <begin position="429"/>
        <end position="459"/>
    </location>
</feature>
<evidence type="ECO:0000313" key="2">
    <source>
        <dbReference type="EMBL" id="KAG0017503.1"/>
    </source>
</evidence>
<feature type="compositionally biased region" description="Low complexity" evidence="1">
    <location>
        <begin position="433"/>
        <end position="453"/>
    </location>
</feature>
<gene>
    <name evidence="2" type="ORF">BGZ80_008211</name>
</gene>
<feature type="compositionally biased region" description="Polar residues" evidence="1">
    <location>
        <begin position="346"/>
        <end position="363"/>
    </location>
</feature>
<evidence type="ECO:0000313" key="3">
    <source>
        <dbReference type="Proteomes" id="UP000703661"/>
    </source>
</evidence>
<feature type="region of interest" description="Disordered" evidence="1">
    <location>
        <begin position="45"/>
        <end position="72"/>
    </location>
</feature>
<protein>
    <submittedName>
        <fullName evidence="2">Uncharacterized protein</fullName>
    </submittedName>
</protein>
<keyword evidence="3" id="KW-1185">Reference proteome</keyword>
<feature type="compositionally biased region" description="Polar residues" evidence="1">
    <location>
        <begin position="249"/>
        <end position="266"/>
    </location>
</feature>
<organism evidence="2 3">
    <name type="scientific">Entomortierella chlamydospora</name>
    <dbReference type="NCBI Taxonomy" id="101097"/>
    <lineage>
        <taxon>Eukaryota</taxon>
        <taxon>Fungi</taxon>
        <taxon>Fungi incertae sedis</taxon>
        <taxon>Mucoromycota</taxon>
        <taxon>Mortierellomycotina</taxon>
        <taxon>Mortierellomycetes</taxon>
        <taxon>Mortierellales</taxon>
        <taxon>Mortierellaceae</taxon>
        <taxon>Entomortierella</taxon>
    </lineage>
</organism>
<accession>A0A9P6T173</accession>
<dbReference type="Proteomes" id="UP000703661">
    <property type="component" value="Unassembled WGS sequence"/>
</dbReference>
<evidence type="ECO:0000256" key="1">
    <source>
        <dbReference type="SAM" id="MobiDB-lite"/>
    </source>
</evidence>
<feature type="region of interest" description="Disordered" evidence="1">
    <location>
        <begin position="84"/>
        <end position="132"/>
    </location>
</feature>
<name>A0A9P6T173_9FUNG</name>
<feature type="compositionally biased region" description="Basic and acidic residues" evidence="1">
    <location>
        <begin position="112"/>
        <end position="122"/>
    </location>
</feature>
<sequence length="722" mass="76894">MEVDHDTTPVHSLTIETLHTAATTPSAINPMDFIHGIRTENRLYVGRTNPRGGTSISSSLLPIRPDSEDEYEDSITAIEAPGQSRFAEQESEAGHGQRSATEPHANMQSGMDGRESAGERRPRVSRPSRYPPPEIVADLIQEQLVQGIAEAAANTTSSTDDQSEASPLPPPPPLPNSPSTSSGTVHSSTVGEDSREGTTDGSTNDTLGNLFARRVHRRRLRSSSLRGLLGFQPVGGVTPREEIVDSALGSGSNPQQHSRQMGSQEAQDQRRYVEGQLPFFARILVEVGRSIRGGHAQNVEGRTVPGLDRSNPISGLATTDAMTPPEVTFTLHSTDNPTPTPELENASPNNTPLSASSPTSEGNIPSRPRRHTTIRFIQIGGNGSLSAFRSRRPRNGSINSGQTSPQNEQLESPTSVPRDELADAILMFLSNPGSGSASDAESSEAAASDGGEATRSRSRRSPWVVLTLSGAYLNSLLAGSGGDGEELGMSYDELWMLSNLIGPARPITTTQEAIDSAGFHVGQFENAAQGMRGYDVLGDGSKCLVCMSDYEEGEDMRALRYSTPALVQAVNETLPDESSKTSTIKTIGFDIILTVTEVNEDGELEENLLMNTATGANIEESVGGSNTGSTKHDLVVNDGEQQQLQGRHNSDESDQPAASDTGAVPAIPNEGVTTMDQDQPVVALTVPLLTCIYPQKRFSKVDPTVAFKVRKSAHDVGFGGGV</sequence>
<feature type="compositionally biased region" description="Low complexity" evidence="1">
    <location>
        <begin position="177"/>
        <end position="191"/>
    </location>
</feature>